<proteinExistence type="predicted"/>
<keyword evidence="2" id="KW-1185">Reference proteome</keyword>
<dbReference type="AlphaFoldDB" id="A0A540WJP4"/>
<comment type="caution">
    <text evidence="1">The sequence shown here is derived from an EMBL/GenBank/DDBJ whole genome shotgun (WGS) entry which is preliminary data.</text>
</comment>
<dbReference type="Proteomes" id="UP000315369">
    <property type="component" value="Unassembled WGS sequence"/>
</dbReference>
<dbReference type="OrthoDB" id="5536103at2"/>
<sequence>MNSGPGCGAPEGEERTKTRTTLCTRASRTKWRQGARWEGGPRCARALGAARLTSSEDKGLGPNFGDIRRALFAQDLRFNELPSSGDRALLATPAADDGAHARAEAHA</sequence>
<evidence type="ECO:0000313" key="2">
    <source>
        <dbReference type="Proteomes" id="UP000315369"/>
    </source>
</evidence>
<protein>
    <submittedName>
        <fullName evidence="1">Uncharacterized protein</fullName>
    </submittedName>
</protein>
<organism evidence="1 2">
    <name type="scientific">Myxococcus llanfairpwllgwyngyllgogerychwyrndrobwllllantysiliogogogochensis</name>
    <dbReference type="NCBI Taxonomy" id="2590453"/>
    <lineage>
        <taxon>Bacteria</taxon>
        <taxon>Pseudomonadati</taxon>
        <taxon>Myxococcota</taxon>
        <taxon>Myxococcia</taxon>
        <taxon>Myxococcales</taxon>
        <taxon>Cystobacterineae</taxon>
        <taxon>Myxococcaceae</taxon>
        <taxon>Myxococcus</taxon>
    </lineage>
</organism>
<gene>
    <name evidence="1" type="ORF">FJV41_45765</name>
</gene>
<accession>A0A540WJP4</accession>
<name>A0A540WJP4_9BACT</name>
<dbReference type="EMBL" id="VIFM01000375">
    <property type="protein sequence ID" value="TQF09218.1"/>
    <property type="molecule type" value="Genomic_DNA"/>
</dbReference>
<evidence type="ECO:0000313" key="1">
    <source>
        <dbReference type="EMBL" id="TQF09218.1"/>
    </source>
</evidence>
<reference evidence="1 2" key="1">
    <citation type="submission" date="2019-06" db="EMBL/GenBank/DDBJ databases">
        <authorList>
            <person name="Livingstone P."/>
            <person name="Whitworth D."/>
        </authorList>
    </citation>
    <scope>NUCLEOTIDE SEQUENCE [LARGE SCALE GENOMIC DNA]</scope>
    <source>
        <strain evidence="1 2">AM401</strain>
    </source>
</reference>